<evidence type="ECO:0000256" key="1">
    <source>
        <dbReference type="SAM" id="MobiDB-lite"/>
    </source>
</evidence>
<feature type="compositionally biased region" description="Polar residues" evidence="1">
    <location>
        <begin position="1190"/>
        <end position="1219"/>
    </location>
</feature>
<feature type="region of interest" description="Disordered" evidence="1">
    <location>
        <begin position="1749"/>
        <end position="1780"/>
    </location>
</feature>
<feature type="compositionally biased region" description="Polar residues" evidence="1">
    <location>
        <begin position="1758"/>
        <end position="1768"/>
    </location>
</feature>
<name>W7ABJ8_9APIC</name>
<reference evidence="2 3" key="1">
    <citation type="submission" date="2013-02" db="EMBL/GenBank/DDBJ databases">
        <title>The Genome Sequence of Plasmodium inui San Antonio 1.</title>
        <authorList>
            <consortium name="The Broad Institute Genome Sequencing Platform"/>
            <consortium name="The Broad Institute Genome Sequencing Center for Infectious Disease"/>
            <person name="Neafsey D."/>
            <person name="Cheeseman I."/>
            <person name="Volkman S."/>
            <person name="Adams J."/>
            <person name="Walker B."/>
            <person name="Young S.K."/>
            <person name="Zeng Q."/>
            <person name="Gargeya S."/>
            <person name="Fitzgerald M."/>
            <person name="Haas B."/>
            <person name="Abouelleil A."/>
            <person name="Alvarado L."/>
            <person name="Arachchi H.M."/>
            <person name="Berlin A.M."/>
            <person name="Chapman S.B."/>
            <person name="Dewar J."/>
            <person name="Goldberg J."/>
            <person name="Griggs A."/>
            <person name="Gujja S."/>
            <person name="Hansen M."/>
            <person name="Howarth C."/>
            <person name="Imamovic A."/>
            <person name="Larimer J."/>
            <person name="McCowan C."/>
            <person name="Murphy C."/>
            <person name="Neiman D."/>
            <person name="Pearson M."/>
            <person name="Priest M."/>
            <person name="Roberts A."/>
            <person name="Saif S."/>
            <person name="Shea T."/>
            <person name="Sisk P."/>
            <person name="Sykes S."/>
            <person name="Wortman J."/>
            <person name="Nusbaum C."/>
            <person name="Birren B."/>
        </authorList>
    </citation>
    <scope>NUCLEOTIDE SEQUENCE [LARGE SCALE GENOMIC DNA]</scope>
    <source>
        <strain evidence="2 3">San Antonio 1</strain>
    </source>
</reference>
<keyword evidence="3" id="KW-1185">Reference proteome</keyword>
<dbReference type="GeneID" id="20036352"/>
<feature type="compositionally biased region" description="Polar residues" evidence="1">
    <location>
        <begin position="1956"/>
        <end position="1969"/>
    </location>
</feature>
<feature type="region of interest" description="Disordered" evidence="1">
    <location>
        <begin position="1349"/>
        <end position="1385"/>
    </location>
</feature>
<accession>W7ABJ8</accession>
<proteinExistence type="predicted"/>
<sequence>MLSRQLNDLRVQKRVQVFEDKNIDKLTRNKYSLFRNVYKNVIVCPAHAESIRSCLRKLASINKSFGAFQKLFYLEESDVLHSFYDHEEMEPKPIEEEYQNGRIGNYQTDSGVDAHVDTHLDDQIYRKHREFLTQEEESVIVKKVKSFLKLCSIYANRKEVKILIEFLIYKYEINVKCSQDILLCILPNLSLAHLRNILEIIYIEKSSAFFFINNYKHEHLKNVDQSVFVHHIKRNISIYKIIFEYVVELIYSSGLATGGSSAMGDASTCDAATNAAATAGERPNSAPIPYVNFFISVTEDIIHSYIDMPVQIIEFYCNVLLVLLRRCGKSFEVMKCAHRKGEKDGCVTRHMAHSMATLQIHHCVNFLEKFLKTFEDAIGKCKTGFNFDFLKNKIFAFFDREFLSTRGEGAASIGGAEEKIASDASPHSRFMNSLLVLLNVIYKNSHQISLASFIQKEQAHSGVTLQHESLTSENQVDEKLIQGIINFVKENKKNCFDSNINSIIQDHQALQSLMSHLYNLNNTYEVTDNLIKLVLIKSYALRLNWFPVEHIFLHTLRSKQNYVFNIIAMINFISFYIFLIKSREYELDEGISEGSKLKRSVESLRTRQVVEAFLAKVSHVNSLNPEVLIRSEHLYHIVKSFLKENSDLFRKKIILFELYSKIDESLLRLVKGVNTKIHHLHIFNALSNEKVDFDDPEVVERAVRSVKYMYDHRMGSDTSAEVTVDEPTDCTTGEHSEEVSFSLGTIKKGKNFSKSKRNIECLYAKIFYQLRQNRIQLVDYMKKYEKELIYFFPSKKYLYRIMFDAFNELKYRNFCEIDNERNTAFLTFYLKLFLTQLSKLEIKNKLKLQNGKFFKKFVNVNFAFFFVLYDYLKNKHLYPNNSFFSRNILSDSFKLVEDFLTLLIRLKDVQGYKFEEFFQAEMKLRRCENIKGVIRHSMPFRALILCRVSRYLSEEVGYSFEGEYIRGSVFEGGEVKDCPVGGNSPPGDDFRRFLLNILKCVFRYLEDVSSIKEESKSHIYESIEESFQKIIIQFRRINSSVTFYLYCKYLNTFFLSDAYIQFVLKTLDLFFCIFKMEKTKKHIKDKNICKTIIAELFRMKLKLFKNLDVKSFYQSFLLSIMLVIFPDISNSHRYANMLCAAKKRCDSGSFVIDYFVINKLFERERGKKCEGVFHLLEENHKGGFLDVQHNGESTRNGVQKPNGADNPNQADHPNQTISPPSHEYTVTHLFANRKRNSKPGMNDEDYEERKYYLFIFAYLSRPFFDTFLSHFHNFYRKNYIYAEFLKDALILAFLRKIMRRNSYPYKITKIYRAMLAVKCDASLDKRELFLFLHLVDFYVNALENATVNGGRQERRRKVQRRGVGQKGGEVSTERSLTNGNGITTELTIGTNHVSGEDSSATKANASAYVPAKFLKKVNSQKFQMRGCSDIQTLSSKKKIKKIKYKNIVDEPGGEEADKAFFQNLKGFFKYHENLFTNSYFKKEVEIKAICEGIIHHVINFKDKYITIQLLCIRNFATSSLFSKDLQSYVEKLEIANLMLFRKLFANKAHHDYQSILLMCKNVSSVKERNKILLFMEEQMIQVGREEGPCASHMAILKIVIVLSDGGSGGGIGSGRGSPSGTRSGEVPVEDFPHAQFIETHIRIFKKIAKYAQINGIMFLKLLKYISNICSLIYEVPQLVAEHFSLTGNNFLFEVVAFFETNIFYLREDVTAHLKPLAQILDKTIKRKILLFVQAKKRAAADVSVSPVEGESRGDIRANSGTHSVPHSGNHNEKGVDPRGGTLASLALPTNDSTKGYGEEVIAEAGLAEGCLNCKEYNGNVISTRGLPTLEVSETEDMDIHYHLHTFAYMCTFINRIFKNEINLEQFTVLVNNLIFLFNKKYISYVIAICLINLVIKIKLERLHACRDYILEICYVYFTSDVDYCINNNLLLLLGLYLCPHTPEKDELVEGGKPNRVRNTNGEDSPANTTHLQPPYEDLSEIYPEYVLTKLKYFKPHLKKVKNNQNLCLKIISLISIVNNLNRNVIKSISYFIYILTLQHFVLCFCFARDKAINRKLNILFRKFSFRNTDTFIWAYVLNNFKMGDTSKRGAKVGGALVEKSSNDANSRGHHFEELFLLKFLQNLNKLKDHMKFEEGYKKLLRCREKLNNQERDSHESGAPQSEEHFLFDVFNDLLKKETYDENEISSIMNKHLFHFYEFLINKMLTVDSSKCSNLFKEMSIFMNQKLNTGTDVKPIFDALIYFLYTRKNEKAIASLNQMYIYNMFNKALFKIYVDDYTKIIIVSKINEILRTLLEQFYFVLANEQRNRWKAALLDGGPSAEAEIIPLNDLQGEAEGDILGRDNMPNSNSATFKGPISGKAKKKRTISSELDMINDEYRNYCKRVGRLDKAPFSDEPIVDLHNDNVFLDVVDPAGKDLTCLSDADSIDLYCTLGDDNDRGNNTECTEPNSVAKTTKWHATQIAHIKSTNKLKDLNSIFLLDLYPLNTIVKCISSVLLNFPLFTKKHLIELFRILFLKNRHYVLINEKNALQNNLYSLNKENKMKHISKVMMNPLKKLNMYHLFFIFSNNHLELCLKHVMRYFKKNFLPLAKRTTTYSYNQSVVLNNALFVYQHLVIFQSSLASSKKGSSDLGLELLFCIIKAHIKNCAEYVTTLVRKWGDKMEKLNGGDFFTYYSEQFDSGSTSDSDKATSGLTVDLRIEEENIVKSLVYTSTKMKLSSLGNLFDKLLASFEQPNFESNPSSLLDNYKTVYERRIYFLYFYRLYQNFGSVLSEKNKNLFDLLNNIKFVLLACHRNCCHFGSSAARGAIMGDASNPACEATHEDALQRNPNYNIEYTTTVEGTKRRKVKNVAIRSTWYWFDLGYCTLLCLYEILKNEKKNQKNFTPIYYQTCFDYVINCFDIFAYLPRVHANDDFKDCINEDVIRYSEHLDIKMVSVTLLDILKLILFELYSLYINDPEKIQIMTMRLSLKNENNNTSCNVTLSIILTLKYIYDTIGYRELLFAVTDLYQLFSELNDHPDDEIEFVTKEWFASISKFSADG</sequence>
<gene>
    <name evidence="2" type="ORF">C922_01078</name>
</gene>
<dbReference type="EMBL" id="KI965462">
    <property type="protein sequence ID" value="EUD68678.1"/>
    <property type="molecule type" value="Genomic_DNA"/>
</dbReference>
<dbReference type="VEuPathDB" id="PlasmoDB:C922_01078"/>
<feature type="region of interest" description="Disordered" evidence="1">
    <location>
        <begin position="1948"/>
        <end position="1969"/>
    </location>
</feature>
<evidence type="ECO:0000313" key="2">
    <source>
        <dbReference type="EMBL" id="EUD68678.1"/>
    </source>
</evidence>
<evidence type="ECO:0000313" key="3">
    <source>
        <dbReference type="Proteomes" id="UP000030640"/>
    </source>
</evidence>
<dbReference type="OrthoDB" id="371556at2759"/>
<feature type="region of interest" description="Disordered" evidence="1">
    <location>
        <begin position="1186"/>
        <end position="1221"/>
    </location>
</feature>
<organism evidence="2 3">
    <name type="scientific">Plasmodium inui San Antonio 1</name>
    <dbReference type="NCBI Taxonomy" id="1237626"/>
    <lineage>
        <taxon>Eukaryota</taxon>
        <taxon>Sar</taxon>
        <taxon>Alveolata</taxon>
        <taxon>Apicomplexa</taxon>
        <taxon>Aconoidasida</taxon>
        <taxon>Haemosporida</taxon>
        <taxon>Plasmodiidae</taxon>
        <taxon>Plasmodium</taxon>
        <taxon>Plasmodium (Plasmodium)</taxon>
    </lineage>
</organism>
<dbReference type="RefSeq" id="XP_008814908.1">
    <property type="nucleotide sequence ID" value="XM_008816686.1"/>
</dbReference>
<feature type="compositionally biased region" description="Polar residues" evidence="1">
    <location>
        <begin position="1373"/>
        <end position="1385"/>
    </location>
</feature>
<protein>
    <submittedName>
        <fullName evidence="2">Uncharacterized protein</fullName>
    </submittedName>
</protein>
<dbReference type="Proteomes" id="UP000030640">
    <property type="component" value="Unassembled WGS sequence"/>
</dbReference>